<name>A0A1I7RIC7_BURXY</name>
<evidence type="ECO:0000313" key="3">
    <source>
        <dbReference type="Proteomes" id="UP000095284"/>
    </source>
</evidence>
<keyword evidence="4" id="KW-1185">Reference proteome</keyword>
<reference evidence="5" key="1">
    <citation type="submission" date="2016-11" db="UniProtKB">
        <authorList>
            <consortium name="WormBaseParasite"/>
        </authorList>
    </citation>
    <scope>IDENTIFICATION</scope>
</reference>
<evidence type="ECO:0000313" key="5">
    <source>
        <dbReference type="WBParaSite" id="BXY_0045600.1"/>
    </source>
</evidence>
<protein>
    <submittedName>
        <fullName evidence="1">(pine wood nematode) hypothetical protein</fullName>
    </submittedName>
</protein>
<accession>A0A1I7RIC7</accession>
<dbReference type="EMBL" id="CAJFCV020000001">
    <property type="protein sequence ID" value="CAG9080937.1"/>
    <property type="molecule type" value="Genomic_DNA"/>
</dbReference>
<dbReference type="AlphaFoldDB" id="A0A1I7RIC7"/>
<gene>
    <name evidence="1" type="ORF">BXYJ_LOCUS535</name>
</gene>
<dbReference type="Proteomes" id="UP000659654">
    <property type="component" value="Unassembled WGS sequence"/>
</dbReference>
<reference evidence="2" key="2">
    <citation type="submission" date="2020-08" db="EMBL/GenBank/DDBJ databases">
        <authorList>
            <person name="Kikuchi T."/>
        </authorList>
    </citation>
    <scope>NUCLEOTIDE SEQUENCE</scope>
    <source>
        <strain evidence="1">Ka4C1</strain>
    </source>
</reference>
<evidence type="ECO:0000313" key="4">
    <source>
        <dbReference type="Proteomes" id="UP000659654"/>
    </source>
</evidence>
<proteinExistence type="predicted"/>
<evidence type="ECO:0000313" key="1">
    <source>
        <dbReference type="EMBL" id="CAD5208299.1"/>
    </source>
</evidence>
<dbReference type="OrthoDB" id="10447433at2759"/>
<organism evidence="3 5">
    <name type="scientific">Bursaphelenchus xylophilus</name>
    <name type="common">Pinewood nematode worm</name>
    <name type="synonym">Aphelenchoides xylophilus</name>
    <dbReference type="NCBI Taxonomy" id="6326"/>
    <lineage>
        <taxon>Eukaryota</taxon>
        <taxon>Metazoa</taxon>
        <taxon>Ecdysozoa</taxon>
        <taxon>Nematoda</taxon>
        <taxon>Chromadorea</taxon>
        <taxon>Rhabditida</taxon>
        <taxon>Tylenchina</taxon>
        <taxon>Tylenchomorpha</taxon>
        <taxon>Aphelenchoidea</taxon>
        <taxon>Aphelenchoididae</taxon>
        <taxon>Bursaphelenchus</taxon>
    </lineage>
</organism>
<dbReference type="EMBL" id="CAJFDI010000001">
    <property type="protein sequence ID" value="CAD5208299.1"/>
    <property type="molecule type" value="Genomic_DNA"/>
</dbReference>
<evidence type="ECO:0000313" key="2">
    <source>
        <dbReference type="EMBL" id="CAG9080937.1"/>
    </source>
</evidence>
<dbReference type="Proteomes" id="UP000095284">
    <property type="component" value="Unplaced"/>
</dbReference>
<dbReference type="WBParaSite" id="BXY_0045600.1">
    <property type="protein sequence ID" value="BXY_0045600.1"/>
    <property type="gene ID" value="BXY_0045600"/>
</dbReference>
<dbReference type="Proteomes" id="UP000582659">
    <property type="component" value="Unassembled WGS sequence"/>
</dbReference>
<sequence length="486" mass="57926">MTAPSSSSTILVERAPDPVDTFEIVETLDALKLSPEKKFMAKAASYDTNFEKFRKYKKSYDEHTKEVKERFREYYQNLRLFAKELGWRTENDWLIEPEYSEYIEPEFYRHYKILTNIYEPLIELDLDGWVLEVRDLLHHRAVAQNMDLKKMTMDGKLVLKKVNSKKIEDSESEDDAACSEEEEAKRERDKQVINTGLDIIRNLFSTTTERLFNELESIPFFDGSDLCYREYTRTFVAFFDHIKRWERFLRVRYNWWLSMSRIMSDAQINGRFDEYFSKFRRYNREASEFCLAKGYVQTLCAHLDECSVDNLKSTIFEELPKHDPVHIQSENLRIVEESVDELEKIFEKLRVLADVDEVADENLKVDINEGLKIAIKEVYMRFLKLKLLTRRSRIIIDARSWGKSERPELYDRWYKWALSDDLDLEKMPPIETLETEKYLLLKAQNGTFVYKKLAAKVAQYSQDAFKCYDMLKSPEKYQPWTESAME</sequence>